<sequence length="955" mass="103071">MSVCPPFLSFAIRRSSIQLLTMGLAGSLLSGCALVRPLTDLLPDVLPAPAPTPTTVAVAGLPAGVPAQVSLLTPPGAATPAPSSGQAPAFDTVVRGAERSDGLLPIWRRQDKVWIELAPADFGRAFFLSPKMRTGLGEAGFFGGLLANRNAQVGRPQWVEFRRVNQQVQLVAINASFTATPGTPQALAVQDAFSHSLLASVPIASQPQGSEGKVLVELSSLMSGDLLGLGLQLQRTFRQGYALDARNSGVTQARTTTSGLLLEVQQHYATGSLTSSAPSSGAQPAIPTVLPDPRSLFLTVQYTLSPLPAQAMAPRLADARIGHFISTVADFTNDLARTPRVRYVNRWRLEKKDPQAAISEPVRPLVFWLDRNIPDDYRPTIRDAVLAWNAAFEAIGFKNAIQVRDSTADQPLDIVGNGQAIIRWMTNARPTFGAIGPSHVDPRTGEILTAEVALESLSARAIRAVRSQVFSGEDSAQSRAHHSKPGSADAADPSTLPFEDRCDHAEIAAEQMSYGLDVWALAHDVPGDLPPDSAEVRSFVLAYLRDTTMHEVGHALGLRHNFKASRWHTQAQLLDAKLTAREGNSASVMDYAAINLSAPGQPPVTPFQTTLGPYDYWAIEYAYKPLPGGAAEQKDALDAIARRSAAPKLALALAYGTDEDNALGLDPEALTFDLGRDPIAFARTRMSIARDLIARQTTAPLRPTDDAAVLRRRVGYALRDIERTAEILTRQIGGVVTRRGTAASGLDALDPLPAETQRAALNLLLDQILSPHGLQLPPALQRRLAPDYLERGESLFLGGGVSPTDFSAAVQLGVLQRSVLSDLMADGLADRLLDNIDKTRDREPRPLTLGELHQRLRATIWASPDSPQERLVPPPWRRNLQRDHVNRLSAALLRGANRADVRVQLRLQAEQLAKLLSRPGVLGSKDPASVAEAHRRDCLDTLQRALDATVVRNNP</sequence>
<evidence type="ECO:0000256" key="1">
    <source>
        <dbReference type="SAM" id="MobiDB-lite"/>
    </source>
</evidence>
<evidence type="ECO:0000259" key="2">
    <source>
        <dbReference type="Pfam" id="PF16313"/>
    </source>
</evidence>
<dbReference type="AlphaFoldDB" id="A0A3R8RZL3"/>
<dbReference type="CDD" id="cd04276">
    <property type="entry name" value="ZnMc_MMP_like_2"/>
    <property type="match status" value="1"/>
</dbReference>
<proteinExistence type="predicted"/>
<evidence type="ECO:0000313" key="5">
    <source>
        <dbReference type="Proteomes" id="UP000269265"/>
    </source>
</evidence>
<protein>
    <submittedName>
        <fullName evidence="4">DUF5117 domain-containing protein</fullName>
    </submittedName>
</protein>
<evidence type="ECO:0000259" key="3">
    <source>
        <dbReference type="Pfam" id="PF17148"/>
    </source>
</evidence>
<dbReference type="Proteomes" id="UP000269265">
    <property type="component" value="Unassembled WGS sequence"/>
</dbReference>
<dbReference type="PANTHER" id="PTHR38478">
    <property type="entry name" value="PEPTIDASE M1A AND M12B"/>
    <property type="match status" value="1"/>
</dbReference>
<dbReference type="GO" id="GO:0008237">
    <property type="term" value="F:metallopeptidase activity"/>
    <property type="evidence" value="ECO:0007669"/>
    <property type="project" value="InterPro"/>
</dbReference>
<reference evidence="4 5" key="1">
    <citation type="submission" date="2018-12" db="EMBL/GenBank/DDBJ databases">
        <title>The whole draft genome of Aquabacterium sp. SJQ9.</title>
        <authorList>
            <person name="Sun L."/>
            <person name="Gao X."/>
            <person name="Chen W."/>
            <person name="Huang K."/>
        </authorList>
    </citation>
    <scope>NUCLEOTIDE SEQUENCE [LARGE SCALE GENOMIC DNA]</scope>
    <source>
        <strain evidence="4 5">SJQ9</strain>
    </source>
</reference>
<dbReference type="OrthoDB" id="9776599at2"/>
<dbReference type="InterPro" id="IPR032534">
    <property type="entry name" value="EcxA_zinc-bd"/>
</dbReference>
<gene>
    <name evidence="4" type="ORF">EIP75_18960</name>
</gene>
<feature type="domain" description="EcxA zinc-binding" evidence="2">
    <location>
        <begin position="538"/>
        <end position="864"/>
    </location>
</feature>
<comment type="caution">
    <text evidence="4">The sequence shown here is derived from an EMBL/GenBank/DDBJ whole genome shotgun (WGS) entry which is preliminary data.</text>
</comment>
<dbReference type="PANTHER" id="PTHR38478:SF1">
    <property type="entry name" value="ZINC DEPENDENT METALLOPROTEASE DOMAIN LIPOPROTEIN"/>
    <property type="match status" value="1"/>
</dbReference>
<dbReference type="Pfam" id="PF17148">
    <property type="entry name" value="DUF5117"/>
    <property type="match status" value="1"/>
</dbReference>
<accession>A0A3R8RZL3</accession>
<dbReference type="InterPro" id="IPR024079">
    <property type="entry name" value="MetalloPept_cat_dom_sf"/>
</dbReference>
<dbReference type="InterPro" id="IPR033413">
    <property type="entry name" value="DUF5117"/>
</dbReference>
<evidence type="ECO:0000313" key="4">
    <source>
        <dbReference type="EMBL" id="RRS02669.1"/>
    </source>
</evidence>
<feature type="domain" description="DUF5117" evidence="3">
    <location>
        <begin position="154"/>
        <end position="352"/>
    </location>
</feature>
<keyword evidence="5" id="KW-1185">Reference proteome</keyword>
<feature type="region of interest" description="Disordered" evidence="1">
    <location>
        <begin position="473"/>
        <end position="498"/>
    </location>
</feature>
<dbReference type="EMBL" id="RSED01000019">
    <property type="protein sequence ID" value="RRS02669.1"/>
    <property type="molecule type" value="Genomic_DNA"/>
</dbReference>
<dbReference type="Pfam" id="PF16313">
    <property type="entry name" value="DUF4953"/>
    <property type="match status" value="1"/>
</dbReference>
<dbReference type="SUPFAM" id="SSF55486">
    <property type="entry name" value="Metalloproteases ('zincins'), catalytic domain"/>
    <property type="match status" value="1"/>
</dbReference>
<dbReference type="Gene3D" id="3.40.390.10">
    <property type="entry name" value="Collagenase (Catalytic Domain)"/>
    <property type="match status" value="1"/>
</dbReference>
<dbReference type="InterPro" id="IPR034032">
    <property type="entry name" value="Zn_MMP-like_bac"/>
</dbReference>
<organism evidence="4 5">
    <name type="scientific">Aquabacterium soli</name>
    <dbReference type="NCBI Taxonomy" id="2493092"/>
    <lineage>
        <taxon>Bacteria</taxon>
        <taxon>Pseudomonadati</taxon>
        <taxon>Pseudomonadota</taxon>
        <taxon>Betaproteobacteria</taxon>
        <taxon>Burkholderiales</taxon>
        <taxon>Aquabacterium</taxon>
    </lineage>
</organism>
<name>A0A3R8RZL3_9BURK</name>